<reference evidence="2" key="4">
    <citation type="submission" date="2020-09" db="EMBL/GenBank/DDBJ databases">
        <authorList>
            <person name="Sun Q."/>
            <person name="Ohkuma M."/>
        </authorList>
    </citation>
    <scope>NUCLEOTIDE SEQUENCE</scope>
    <source>
        <strain evidence="2">JCM 31740</strain>
    </source>
</reference>
<accession>A0A348B1A6</accession>
<evidence type="ECO:0000313" key="2">
    <source>
        <dbReference type="EMBL" id="GGT91760.1"/>
    </source>
</evidence>
<dbReference type="KEGG" id="sacd:HS1genome_0347"/>
<reference evidence="1" key="3">
    <citation type="journal article" date="2019" name="BMC Res. Notes">
        <title>Complete genome sequence of the Sulfodiicoccus acidiphilus strain HS-1T, the first crenarchaeon that lacks polB3, isolated from an acidic hot spring in Ohwaku-dani, Hakone, Japan.</title>
        <authorList>
            <person name="Sakai H.D."/>
            <person name="Kurosawa N."/>
        </authorList>
    </citation>
    <scope>NUCLEOTIDE SEQUENCE</scope>
    <source>
        <strain evidence="1">HS-1</strain>
    </source>
</reference>
<reference evidence="3" key="2">
    <citation type="submission" date="2018-04" db="EMBL/GenBank/DDBJ databases">
        <title>Complete genome sequence of Sulfodiicoccus acidiphilus strain HS-1.</title>
        <authorList>
            <person name="Sakai H.D."/>
            <person name="Kurosawa N."/>
        </authorList>
    </citation>
    <scope>NUCLEOTIDE SEQUENCE [LARGE SCALE GENOMIC DNA]</scope>
    <source>
        <strain evidence="3">HS-1</strain>
    </source>
</reference>
<dbReference type="AlphaFoldDB" id="A0A348B1A6"/>
<dbReference type="Proteomes" id="UP000276741">
    <property type="component" value="Chromosome"/>
</dbReference>
<dbReference type="GeneID" id="38665850"/>
<evidence type="ECO:0000313" key="3">
    <source>
        <dbReference type="Proteomes" id="UP000276741"/>
    </source>
</evidence>
<protein>
    <submittedName>
        <fullName evidence="1">Uncharacterized protein</fullName>
    </submittedName>
</protein>
<name>A0A348B1A6_9CREN</name>
<evidence type="ECO:0000313" key="1">
    <source>
        <dbReference type="EMBL" id="BBD71958.1"/>
    </source>
</evidence>
<dbReference type="Proteomes" id="UP000616143">
    <property type="component" value="Unassembled WGS sequence"/>
</dbReference>
<gene>
    <name evidence="2" type="ORF">GCM10007116_06850</name>
    <name evidence="1" type="ORF">HS1genome_0347</name>
</gene>
<reference evidence="2" key="1">
    <citation type="journal article" date="2014" name="Int. J. Syst. Evol. Microbiol.">
        <title>Complete genome sequence of Corynebacterium casei LMG S-19264T (=DSM 44701T), isolated from a smear-ripened cheese.</title>
        <authorList>
            <consortium name="US DOE Joint Genome Institute (JGI-PGF)"/>
            <person name="Walter F."/>
            <person name="Albersmeier A."/>
            <person name="Kalinowski J."/>
            <person name="Ruckert C."/>
        </authorList>
    </citation>
    <scope>NUCLEOTIDE SEQUENCE</scope>
    <source>
        <strain evidence="2">JCM 31740</strain>
    </source>
</reference>
<dbReference type="EMBL" id="BMQS01000005">
    <property type="protein sequence ID" value="GGT91760.1"/>
    <property type="molecule type" value="Genomic_DNA"/>
</dbReference>
<dbReference type="EMBL" id="AP018553">
    <property type="protein sequence ID" value="BBD71958.1"/>
    <property type="molecule type" value="Genomic_DNA"/>
</dbReference>
<dbReference type="RefSeq" id="WP_126449261.1">
    <property type="nucleotide sequence ID" value="NZ_AP018553.1"/>
</dbReference>
<dbReference type="Gene3D" id="6.10.140.1230">
    <property type="match status" value="1"/>
</dbReference>
<proteinExistence type="predicted"/>
<organism evidence="1 3">
    <name type="scientific">Sulfodiicoccus acidiphilus</name>
    <dbReference type="NCBI Taxonomy" id="1670455"/>
    <lineage>
        <taxon>Archaea</taxon>
        <taxon>Thermoproteota</taxon>
        <taxon>Thermoprotei</taxon>
        <taxon>Sulfolobales</taxon>
        <taxon>Sulfolobaceae</taxon>
        <taxon>Sulfodiicoccus</taxon>
    </lineage>
</organism>
<keyword evidence="3" id="KW-1185">Reference proteome</keyword>
<sequence>MRVKARKTLPEILVELRLLRRKLELMSQRLADRIDRLPKDGRHAQTYSKEVSQLSKLLRSIVRLEVGLELLEVRLETAMMLGAITQSLREVVNFVSGVGSQLVAIPEISMGLQEIQEELGSLGQQGVAPPDPALLESVERVTEERLRKYIGSGLQ</sequence>